<dbReference type="RefSeq" id="WP_154440711.1">
    <property type="nucleotide sequence ID" value="NZ_JAHLPJ010000001.1"/>
</dbReference>
<reference evidence="1 2" key="1">
    <citation type="submission" date="2019-09" db="EMBL/GenBank/DDBJ databases">
        <title>In-depth cultivation of the pig gut microbiome towards novel bacterial diversity and tailored functional studies.</title>
        <authorList>
            <person name="Wylensek D."/>
            <person name="Hitch T.C.A."/>
            <person name="Clavel T."/>
        </authorList>
    </citation>
    <scope>NUCLEOTIDE SEQUENCE [LARGE SCALE GENOMIC DNA]</scope>
    <source>
        <strain evidence="1 2">WCA3-693-APC-4?</strain>
    </source>
</reference>
<evidence type="ECO:0008006" key="3">
    <source>
        <dbReference type="Google" id="ProtNLM"/>
    </source>
</evidence>
<evidence type="ECO:0000313" key="1">
    <source>
        <dbReference type="EMBL" id="MSU02066.1"/>
    </source>
</evidence>
<evidence type="ECO:0000313" key="2">
    <source>
        <dbReference type="Proteomes" id="UP000469523"/>
    </source>
</evidence>
<dbReference type="Pfam" id="PF00300">
    <property type="entry name" value="His_Phos_1"/>
    <property type="match status" value="1"/>
</dbReference>
<proteinExistence type="predicted"/>
<protein>
    <recommendedName>
        <fullName evidence="3">Phosphohistidine phosphatase SixA</fullName>
    </recommendedName>
</protein>
<organism evidence="1 2">
    <name type="scientific">Tissierella pigra</name>
    <dbReference type="NCBI Taxonomy" id="2607614"/>
    <lineage>
        <taxon>Bacteria</taxon>
        <taxon>Bacillati</taxon>
        <taxon>Bacillota</taxon>
        <taxon>Tissierellia</taxon>
        <taxon>Tissierellales</taxon>
        <taxon>Tissierellaceae</taxon>
        <taxon>Tissierella</taxon>
    </lineage>
</organism>
<keyword evidence="2" id="KW-1185">Reference proteome</keyword>
<sequence length="165" mass="18723">MSKYLILYRHGMAEDKEKSTDDDLRSLSLRGKKLLKKSVSGFKTMLGNHKNIKIYSSPKLRARETADMLSEELDLEDPIYLDFLGTGGSVRLLRDLVTDIEPETAAIIVGQQPFLSLWSQELSGTFLRFKKGTAACFKLPDEGGEAKAELTWYLQTREFVKIDEK</sequence>
<accession>A0A6N7XKG0</accession>
<gene>
    <name evidence="1" type="ORF">FYJ83_11350</name>
</gene>
<dbReference type="Proteomes" id="UP000469523">
    <property type="component" value="Unassembled WGS sequence"/>
</dbReference>
<dbReference type="CDD" id="cd07067">
    <property type="entry name" value="HP_PGM_like"/>
    <property type="match status" value="1"/>
</dbReference>
<name>A0A6N7XKG0_9FIRM</name>
<dbReference type="AlphaFoldDB" id="A0A6N7XKG0"/>
<dbReference type="SUPFAM" id="SSF53254">
    <property type="entry name" value="Phosphoglycerate mutase-like"/>
    <property type="match status" value="1"/>
</dbReference>
<dbReference type="EMBL" id="VUNQ01000024">
    <property type="protein sequence ID" value="MSU02066.1"/>
    <property type="molecule type" value="Genomic_DNA"/>
</dbReference>
<dbReference type="Gene3D" id="3.40.50.1240">
    <property type="entry name" value="Phosphoglycerate mutase-like"/>
    <property type="match status" value="1"/>
</dbReference>
<dbReference type="InterPro" id="IPR029033">
    <property type="entry name" value="His_PPase_superfam"/>
</dbReference>
<comment type="caution">
    <text evidence="1">The sequence shown here is derived from an EMBL/GenBank/DDBJ whole genome shotgun (WGS) entry which is preliminary data.</text>
</comment>
<dbReference type="InterPro" id="IPR013078">
    <property type="entry name" value="His_Pase_superF_clade-1"/>
</dbReference>